<evidence type="ECO:0008006" key="2">
    <source>
        <dbReference type="Google" id="ProtNLM"/>
    </source>
</evidence>
<dbReference type="RefSeq" id="WP_353707268.1">
    <property type="nucleotide sequence ID" value="NZ_CP159290.1"/>
</dbReference>
<dbReference type="InterPro" id="IPR048444">
    <property type="entry name" value="DNMK"/>
</dbReference>
<gene>
    <name evidence="1" type="ORF">ABRQ22_14775</name>
</gene>
<dbReference type="InterPro" id="IPR027417">
    <property type="entry name" value="P-loop_NTPase"/>
</dbReference>
<dbReference type="AlphaFoldDB" id="A0AAU8FYH9"/>
<sequence length="205" mass="23081">MSEVIGMSGRKQSGKNTFAAHLVNEYDYVEVAFADALRDMALAIDPIVRARFVLDPHDPDRLGRVEKIRLSEAVKDLGWDRAKELVPEVRLFLQRLGTDGVRRIIGEDTWVEVLEDRVHGLVNTDVVVTDVRFPNEARAIQNLSGFLVRVERPGLPVDEHPHVSEVALDDFADFDYIVANDGTIDDLHRKADRVLRSIASTLSTR</sequence>
<dbReference type="EMBL" id="CP159290">
    <property type="protein sequence ID" value="XCH28860.1"/>
    <property type="molecule type" value="Genomic_DNA"/>
</dbReference>
<organism evidence="1">
    <name type="scientific">Cellulosimicrobium sp. ES-005</name>
    <dbReference type="NCBI Taxonomy" id="3163031"/>
    <lineage>
        <taxon>Bacteria</taxon>
        <taxon>Bacillati</taxon>
        <taxon>Actinomycetota</taxon>
        <taxon>Actinomycetes</taxon>
        <taxon>Micrococcales</taxon>
        <taxon>Promicromonosporaceae</taxon>
        <taxon>Cellulosimicrobium</taxon>
    </lineage>
</organism>
<name>A0AAU8FYH9_9MICO</name>
<dbReference type="Gene3D" id="3.40.50.300">
    <property type="entry name" value="P-loop containing nucleotide triphosphate hydrolases"/>
    <property type="match status" value="1"/>
</dbReference>
<evidence type="ECO:0000313" key="1">
    <source>
        <dbReference type="EMBL" id="XCH28860.1"/>
    </source>
</evidence>
<protein>
    <recommendedName>
        <fullName evidence="2">Dephospho-CoA kinase</fullName>
    </recommendedName>
</protein>
<reference evidence="1" key="1">
    <citation type="submission" date="2024-06" db="EMBL/GenBank/DDBJ databases">
        <title>Complete genome sequence of the cellulolytic actinobacterium, Cellulosimicrobium ES-005.</title>
        <authorList>
            <person name="Matthews C.T."/>
            <person name="Underwood K.D."/>
            <person name="Ghanchi K.M."/>
            <person name="Fields S.D."/>
            <person name="Gardner S.G."/>
        </authorList>
    </citation>
    <scope>NUCLEOTIDE SEQUENCE</scope>
    <source>
        <strain evidence="1">ES-005</strain>
    </source>
</reference>
<dbReference type="Pfam" id="PF21448">
    <property type="entry name" value="DNMK"/>
    <property type="match status" value="1"/>
</dbReference>
<proteinExistence type="predicted"/>
<dbReference type="SUPFAM" id="SSF52540">
    <property type="entry name" value="P-loop containing nucleoside triphosphate hydrolases"/>
    <property type="match status" value="1"/>
</dbReference>
<accession>A0AAU8FYH9</accession>